<dbReference type="EMBL" id="NHRY01000070">
    <property type="protein sequence ID" value="PPQ35597.1"/>
    <property type="molecule type" value="Genomic_DNA"/>
</dbReference>
<dbReference type="OrthoDB" id="9803916at2"/>
<dbReference type="Gene3D" id="3.60.15.10">
    <property type="entry name" value="Ribonuclease Z/Hydroxyacylglutathione hydrolase-like"/>
    <property type="match status" value="1"/>
</dbReference>
<feature type="domain" description="Metallo-beta-lactamase" evidence="1">
    <location>
        <begin position="77"/>
        <end position="160"/>
    </location>
</feature>
<gene>
    <name evidence="2" type="ORF">CCS01_06920</name>
</gene>
<dbReference type="InterPro" id="IPR036866">
    <property type="entry name" value="RibonucZ/Hydroxyglut_hydro"/>
</dbReference>
<evidence type="ECO:0000259" key="1">
    <source>
        <dbReference type="Pfam" id="PF00753"/>
    </source>
</evidence>
<dbReference type="PANTHER" id="PTHR13754">
    <property type="entry name" value="METALLO-BETA-LACTAMASE SUPERFAMILY PROTEIN"/>
    <property type="match status" value="1"/>
</dbReference>
<dbReference type="Pfam" id="PF00753">
    <property type="entry name" value="Lactamase_B"/>
    <property type="match status" value="1"/>
</dbReference>
<dbReference type="PANTHER" id="PTHR13754:SF13">
    <property type="entry name" value="METALLO-BETA-LACTAMASE SUPERFAMILY PROTEIN (AFU_ORTHOLOGUE AFUA_3G07630)"/>
    <property type="match status" value="1"/>
</dbReference>
<evidence type="ECO:0000313" key="3">
    <source>
        <dbReference type="Proteomes" id="UP000239724"/>
    </source>
</evidence>
<name>A0A2S6NKN1_RHOGL</name>
<keyword evidence="3" id="KW-1185">Reference proteome</keyword>
<proteinExistence type="predicted"/>
<protein>
    <recommendedName>
        <fullName evidence="1">Metallo-beta-lactamase domain-containing protein</fullName>
    </recommendedName>
</protein>
<sequence>MTDTPRSQPAKTRTRAPLPWAPGEKIDFGACRSIKVTCVSEVGWADSREMLQDIDAGGGATASQWRMPWHEQNARGSCSLLEVEGLDGGRRRLLIDAGWNRDYMRERLAATGVADLIAAGGVEALFITHEHIDHLFGLQAVLELKPDITIHIPETFHVEAQRFIAGADFPEAHAANAVAHRGEIVRLELGGVHVLMPGLAAVGFDQQIMLDIEGEQSLYANLEREGLVALTGCGHHSFERIAAFAAERLARGETLHGLYGGLHIAPFGPLSPEQAARVRDMGRYGFSRIACNHCTGLAAVELMVELGYPVVRGTGRDGSVSDLYVGNGDTVTFG</sequence>
<dbReference type="AlphaFoldDB" id="A0A2S6NKN1"/>
<accession>A0A2S6NKN1</accession>
<dbReference type="InterPro" id="IPR052926">
    <property type="entry name" value="Metallo-beta-lactamase_dom"/>
</dbReference>
<dbReference type="GO" id="GO:0016740">
    <property type="term" value="F:transferase activity"/>
    <property type="evidence" value="ECO:0007669"/>
    <property type="project" value="TreeGrafter"/>
</dbReference>
<comment type="caution">
    <text evidence="2">The sequence shown here is derived from an EMBL/GenBank/DDBJ whole genome shotgun (WGS) entry which is preliminary data.</text>
</comment>
<dbReference type="SUPFAM" id="SSF56281">
    <property type="entry name" value="Metallo-hydrolase/oxidoreductase"/>
    <property type="match status" value="1"/>
</dbReference>
<organism evidence="2 3">
    <name type="scientific">Rhodopila globiformis</name>
    <name type="common">Rhodopseudomonas globiformis</name>
    <dbReference type="NCBI Taxonomy" id="1071"/>
    <lineage>
        <taxon>Bacteria</taxon>
        <taxon>Pseudomonadati</taxon>
        <taxon>Pseudomonadota</taxon>
        <taxon>Alphaproteobacteria</taxon>
        <taxon>Acetobacterales</taxon>
        <taxon>Acetobacteraceae</taxon>
        <taxon>Rhodopila</taxon>
    </lineage>
</organism>
<evidence type="ECO:0000313" key="2">
    <source>
        <dbReference type="EMBL" id="PPQ35597.1"/>
    </source>
</evidence>
<dbReference type="InterPro" id="IPR001279">
    <property type="entry name" value="Metallo-B-lactamas"/>
</dbReference>
<dbReference type="RefSeq" id="WP_104518120.1">
    <property type="nucleotide sequence ID" value="NZ_NHRY01000070.1"/>
</dbReference>
<dbReference type="Proteomes" id="UP000239724">
    <property type="component" value="Unassembled WGS sequence"/>
</dbReference>
<reference evidence="2 3" key="1">
    <citation type="journal article" date="2018" name="Arch. Microbiol.">
        <title>New insights into the metabolic potential of the phototrophic purple bacterium Rhodopila globiformis DSM 161(T) from its draft genome sequence and evidence for a vanadium-dependent nitrogenase.</title>
        <authorList>
            <person name="Imhoff J.F."/>
            <person name="Rahn T."/>
            <person name="Kunzel S."/>
            <person name="Neulinger S.C."/>
        </authorList>
    </citation>
    <scope>NUCLEOTIDE SEQUENCE [LARGE SCALE GENOMIC DNA]</scope>
    <source>
        <strain evidence="2 3">DSM 161</strain>
    </source>
</reference>